<dbReference type="HOGENOM" id="CLU_012965_0_0_1"/>
<evidence type="ECO:0000256" key="14">
    <source>
        <dbReference type="ARBA" id="ARBA00023136"/>
    </source>
</evidence>
<dbReference type="GO" id="GO:0004311">
    <property type="term" value="F:geranylgeranyl diphosphate synthase activity"/>
    <property type="evidence" value="ECO:0007669"/>
    <property type="project" value="InterPro"/>
</dbReference>
<evidence type="ECO:0000256" key="11">
    <source>
        <dbReference type="ARBA" id="ARBA00022692"/>
    </source>
</evidence>
<dbReference type="CDD" id="cd00683">
    <property type="entry name" value="Trans_IPPS_HH"/>
    <property type="match status" value="1"/>
</dbReference>
<dbReference type="EC" id="2.5.1.32" evidence="8"/>
<evidence type="ECO:0000256" key="5">
    <source>
        <dbReference type="ARBA" id="ARBA00008247"/>
    </source>
</evidence>
<keyword evidence="21" id="KW-1185">Reference proteome</keyword>
<dbReference type="InterPro" id="IPR008949">
    <property type="entry name" value="Isoprenoid_synthase_dom_sf"/>
</dbReference>
<dbReference type="InterPro" id="IPR033904">
    <property type="entry name" value="Trans_IPPS_HH"/>
</dbReference>
<feature type="transmembrane region" description="Helical" evidence="19">
    <location>
        <begin position="123"/>
        <end position="140"/>
    </location>
</feature>
<evidence type="ECO:0000313" key="21">
    <source>
        <dbReference type="Proteomes" id="UP000016922"/>
    </source>
</evidence>
<dbReference type="Pfam" id="PF00494">
    <property type="entry name" value="SQS_PSY"/>
    <property type="match status" value="1"/>
</dbReference>
<reference evidence="20 21" key="1">
    <citation type="journal article" date="2013" name="BMC Genomics">
        <title>Genomics-driven discovery of the pneumocandin biosynthetic gene cluster in the fungus Glarea lozoyensis.</title>
        <authorList>
            <person name="Chen L."/>
            <person name="Yue Q."/>
            <person name="Zhang X."/>
            <person name="Xiang M."/>
            <person name="Wang C."/>
            <person name="Li S."/>
            <person name="Che Y."/>
            <person name="Ortiz-Lopez F.J."/>
            <person name="Bills G.F."/>
            <person name="Liu X."/>
            <person name="An Z."/>
        </authorList>
    </citation>
    <scope>NUCLEOTIDE SEQUENCE [LARGE SCALE GENOMIC DNA]</scope>
    <source>
        <strain evidence="21">ATCC 20868 / MF5171</strain>
    </source>
</reference>
<dbReference type="EC" id="5.5.1.19" evidence="7"/>
<dbReference type="InterPro" id="IPR017825">
    <property type="entry name" value="Lycopene_cyclase_dom"/>
</dbReference>
<evidence type="ECO:0000256" key="7">
    <source>
        <dbReference type="ARBA" id="ARBA00012242"/>
    </source>
</evidence>
<name>S3CG07_GLAL2</name>
<keyword evidence="12" id="KW-0125">Carotenoid biosynthesis</keyword>
<dbReference type="InterPro" id="IPR002060">
    <property type="entry name" value="Squ/phyt_synthse"/>
</dbReference>
<evidence type="ECO:0000256" key="3">
    <source>
        <dbReference type="ARBA" id="ARBA00005089"/>
    </source>
</evidence>
<feature type="transmembrane region" description="Helical" evidence="19">
    <location>
        <begin position="36"/>
        <end position="55"/>
    </location>
</feature>
<dbReference type="PROSITE" id="PS01045">
    <property type="entry name" value="SQUALEN_PHYTOEN_SYN_2"/>
    <property type="match status" value="1"/>
</dbReference>
<organism evidence="20 21">
    <name type="scientific">Glarea lozoyensis (strain ATCC 20868 / MF5171)</name>
    <dbReference type="NCBI Taxonomy" id="1116229"/>
    <lineage>
        <taxon>Eukaryota</taxon>
        <taxon>Fungi</taxon>
        <taxon>Dikarya</taxon>
        <taxon>Ascomycota</taxon>
        <taxon>Pezizomycotina</taxon>
        <taxon>Leotiomycetes</taxon>
        <taxon>Helotiales</taxon>
        <taxon>Helotiaceae</taxon>
        <taxon>Glarea</taxon>
    </lineage>
</organism>
<dbReference type="SFLD" id="SFLDG01212">
    <property type="entry name" value="Phytoene_synthase_like"/>
    <property type="match status" value="1"/>
</dbReference>
<evidence type="ECO:0000256" key="18">
    <source>
        <dbReference type="ARBA" id="ARBA00029335"/>
    </source>
</evidence>
<protein>
    <recommendedName>
        <fullName evidence="9">Bifunctional lycopene cyclase/phytoene synthase</fullName>
        <ecNumber evidence="8">2.5.1.32</ecNumber>
        <ecNumber evidence="7">5.5.1.19</ecNumber>
    </recommendedName>
</protein>
<comment type="catalytic activity">
    <reaction evidence="17">
        <text>gamma-carotene = all-trans-beta-carotene</text>
        <dbReference type="Rhea" id="RHEA:32239"/>
        <dbReference type="ChEBI" id="CHEBI:17579"/>
        <dbReference type="ChEBI" id="CHEBI:27740"/>
        <dbReference type="EC" id="5.5.1.19"/>
    </reaction>
</comment>
<dbReference type="eggNOG" id="KOG1459">
    <property type="taxonomic scope" value="Eukaryota"/>
</dbReference>
<feature type="transmembrane region" description="Helical" evidence="19">
    <location>
        <begin position="170"/>
        <end position="191"/>
    </location>
</feature>
<keyword evidence="11 19" id="KW-0812">Transmembrane</keyword>
<dbReference type="GO" id="GO:0016872">
    <property type="term" value="F:intramolecular lyase activity"/>
    <property type="evidence" value="ECO:0007669"/>
    <property type="project" value="InterPro"/>
</dbReference>
<dbReference type="NCBIfam" id="TIGR03462">
    <property type="entry name" value="CarR_dom_SF"/>
    <property type="match status" value="2"/>
</dbReference>
<comment type="subcellular location">
    <subcellularLocation>
        <location evidence="2">Membrane</location>
        <topology evidence="2">Multi-pass membrane protein</topology>
    </subcellularLocation>
</comment>
<evidence type="ECO:0000256" key="17">
    <source>
        <dbReference type="ARBA" id="ARBA00029313"/>
    </source>
</evidence>
<dbReference type="SFLD" id="SFLDG01018">
    <property type="entry name" value="Squalene/Phytoene_Synthase_Lik"/>
    <property type="match status" value="1"/>
</dbReference>
<dbReference type="UniPathway" id="UPA00799">
    <property type="reaction ID" value="UER00773"/>
</dbReference>
<comment type="catalytic activity">
    <reaction evidence="18">
        <text>all-trans-lycopene = gamma-carotene</text>
        <dbReference type="Rhea" id="RHEA:32219"/>
        <dbReference type="ChEBI" id="CHEBI:15948"/>
        <dbReference type="ChEBI" id="CHEBI:27740"/>
        <dbReference type="EC" id="5.5.1.19"/>
    </reaction>
</comment>
<evidence type="ECO:0000256" key="16">
    <source>
        <dbReference type="ARBA" id="ARBA00023268"/>
    </source>
</evidence>
<dbReference type="UniPathway" id="UPA00802"/>
<dbReference type="InterPro" id="IPR019845">
    <property type="entry name" value="Squalene/phytoene_synthase_CS"/>
</dbReference>
<keyword evidence="10" id="KW-0808">Transferase</keyword>
<dbReference type="GeneID" id="19467095"/>
<dbReference type="GO" id="GO:0045436">
    <property type="term" value="F:lycopene beta cyclase activity"/>
    <property type="evidence" value="ECO:0007669"/>
    <property type="project" value="UniProtKB-ARBA"/>
</dbReference>
<evidence type="ECO:0000256" key="10">
    <source>
        <dbReference type="ARBA" id="ARBA00022679"/>
    </source>
</evidence>
<feature type="transmembrane region" description="Helical" evidence="19">
    <location>
        <begin position="146"/>
        <end position="163"/>
    </location>
</feature>
<proteinExistence type="inferred from homology"/>
<dbReference type="OMA" id="WACPFLL"/>
<dbReference type="EMBL" id="KE145373">
    <property type="protein sequence ID" value="EPE24194.1"/>
    <property type="molecule type" value="Genomic_DNA"/>
</dbReference>
<evidence type="ECO:0000313" key="20">
    <source>
        <dbReference type="EMBL" id="EPE24194.1"/>
    </source>
</evidence>
<keyword evidence="16" id="KW-0511">Multifunctional enzyme</keyword>
<comment type="similarity">
    <text evidence="6">In the C-terminal section; belongs to the phytoene/squalene synthase family.</text>
</comment>
<keyword evidence="13 19" id="KW-1133">Transmembrane helix</keyword>
<dbReference type="Gene3D" id="1.10.600.10">
    <property type="entry name" value="Farnesyl Diphosphate Synthase"/>
    <property type="match status" value="1"/>
</dbReference>
<dbReference type="AlphaFoldDB" id="S3CG07"/>
<comment type="similarity">
    <text evidence="5">In the N-terminal section; belongs to the lycopene beta-cyclase family.</text>
</comment>
<evidence type="ECO:0000256" key="2">
    <source>
        <dbReference type="ARBA" id="ARBA00004141"/>
    </source>
</evidence>
<evidence type="ECO:0000256" key="12">
    <source>
        <dbReference type="ARBA" id="ARBA00022746"/>
    </source>
</evidence>
<evidence type="ECO:0000256" key="19">
    <source>
        <dbReference type="SAM" id="Phobius"/>
    </source>
</evidence>
<comment type="pathway">
    <text evidence="3">Carotenoid biosynthesis; beta-carotene biosynthesis.</text>
</comment>
<dbReference type="RefSeq" id="XP_008088282.1">
    <property type="nucleotide sequence ID" value="XM_008090091.1"/>
</dbReference>
<evidence type="ECO:0000256" key="4">
    <source>
        <dbReference type="ARBA" id="ARBA00005172"/>
    </source>
</evidence>
<evidence type="ECO:0000256" key="15">
    <source>
        <dbReference type="ARBA" id="ARBA00023235"/>
    </source>
</evidence>
<dbReference type="KEGG" id="glz:GLAREA_08044"/>
<dbReference type="GO" id="GO:0051996">
    <property type="term" value="F:squalene synthase [NAD(P)H] activity"/>
    <property type="evidence" value="ECO:0007669"/>
    <property type="project" value="InterPro"/>
</dbReference>
<dbReference type="GO" id="GO:0016020">
    <property type="term" value="C:membrane"/>
    <property type="evidence" value="ECO:0007669"/>
    <property type="project" value="UniProtKB-SubCell"/>
</dbReference>
<dbReference type="Proteomes" id="UP000016922">
    <property type="component" value="Unassembled WGS sequence"/>
</dbReference>
<keyword evidence="15" id="KW-0413">Isomerase</keyword>
<comment type="pathway">
    <text evidence="4">Carotenoid biosynthesis; phytoene biosynthesis; all-trans-phytoene from geranylgeranyl diphosphate: step 1/1.</text>
</comment>
<dbReference type="STRING" id="1116229.S3CG07"/>
<dbReference type="PANTHER" id="PTHR31480">
    <property type="entry name" value="BIFUNCTIONAL LYCOPENE CYCLASE/PHYTOENE SYNTHASE"/>
    <property type="match status" value="1"/>
</dbReference>
<feature type="transmembrane region" description="Helical" evidence="19">
    <location>
        <begin position="80"/>
        <end position="102"/>
    </location>
</feature>
<dbReference type="InterPro" id="IPR044843">
    <property type="entry name" value="Trans_IPPS_bact-type"/>
</dbReference>
<feature type="transmembrane region" description="Helical" evidence="19">
    <location>
        <begin position="6"/>
        <end position="24"/>
    </location>
</feature>
<dbReference type="SFLD" id="SFLDS00005">
    <property type="entry name" value="Isoprenoid_Synthase_Type_I"/>
    <property type="match status" value="1"/>
</dbReference>
<keyword evidence="14 19" id="KW-0472">Membrane</keyword>
<evidence type="ECO:0000256" key="9">
    <source>
        <dbReference type="ARBA" id="ARBA00018909"/>
    </source>
</evidence>
<evidence type="ECO:0000256" key="1">
    <source>
        <dbReference type="ARBA" id="ARBA00001805"/>
    </source>
</evidence>
<accession>S3CG07</accession>
<evidence type="ECO:0000256" key="6">
    <source>
        <dbReference type="ARBA" id="ARBA00008406"/>
    </source>
</evidence>
<dbReference type="SUPFAM" id="SSF48576">
    <property type="entry name" value="Terpenoid synthases"/>
    <property type="match status" value="1"/>
</dbReference>
<evidence type="ECO:0000256" key="13">
    <source>
        <dbReference type="ARBA" id="ARBA00022989"/>
    </source>
</evidence>
<evidence type="ECO:0000256" key="8">
    <source>
        <dbReference type="ARBA" id="ARBA00012396"/>
    </source>
</evidence>
<dbReference type="GO" id="GO:0016117">
    <property type="term" value="P:carotenoid biosynthetic process"/>
    <property type="evidence" value="ECO:0007669"/>
    <property type="project" value="UniProtKB-KW"/>
</dbReference>
<gene>
    <name evidence="20" type="ORF">GLAREA_08044</name>
</gene>
<dbReference type="OrthoDB" id="6600518at2759"/>
<comment type="catalytic activity">
    <reaction evidence="1">
        <text>2 (2E,6E,10E)-geranylgeranyl diphosphate = 15-cis-phytoene + 2 diphosphate</text>
        <dbReference type="Rhea" id="RHEA:34475"/>
        <dbReference type="ChEBI" id="CHEBI:27787"/>
        <dbReference type="ChEBI" id="CHEBI:33019"/>
        <dbReference type="ChEBI" id="CHEBI:58756"/>
        <dbReference type="EC" id="2.5.1.32"/>
    </reaction>
</comment>
<sequence>MGFDYALVHLKYTIPPAIALTLLYRPLFARIDLYKIAFLVTIAVVSTIPWDSYLIRRKIWTYPPSVIIGPRLFSIPAEEVFFFIIQTYNTTLLYLILSKPVFHASYLISSRERQRRIEVTHRIGQIIIATCVGLGAALIWRGGEGTYLGLILAWAGPFALLLWTLSSQFLITLPIMSTWAPIVIPTLYLWIVDTIALRRGTWTIESGTKLGIHVWEGLEIEEAIFFLATNILIVFGQVAFDHALAILLAFPSIFLQVPELPSPVKLVQALLLSREKYDEQRIYGMNQAVSRLQKKSRSFYLASSTFSGRLRLDLTLLYSFCRVADDLIDDAETEEVSRDWIKKLTQYLDIAYASDEARIKSKQPDLQTYIAENFPSSAQSALRLLPTHLLPYGPLYDLLEGFKTDLSFLHKSTTSKTNNFPISTFPDLEKYAAQVAGTVAELILELVFHHSPETTKAHRAHLVSAGGRMGIALQYVNIARDIATDAKIGRVYIPTDWLKEEDLTPQHVLNNPKSEKVERLRQRLLDEAFRVYEKAKGPMAKLPSNARAPMRVAVECYMEIGRVLRGKGYVVKRGRATVPILRRLRVAWGALGE</sequence>